<dbReference type="InterPro" id="IPR000994">
    <property type="entry name" value="Pept_M24"/>
</dbReference>
<evidence type="ECO:0000313" key="17">
    <source>
        <dbReference type="EMBL" id="CAL1284434.1"/>
    </source>
</evidence>
<evidence type="ECO:0000256" key="12">
    <source>
        <dbReference type="ARBA" id="ARBA00044252"/>
    </source>
</evidence>
<dbReference type="EMBL" id="CAXIEN010000179">
    <property type="protein sequence ID" value="CAL1284434.1"/>
    <property type="molecule type" value="Genomic_DNA"/>
</dbReference>
<comment type="cofactor">
    <cofactor evidence="1">
        <name>Mn(2+)</name>
        <dbReference type="ChEBI" id="CHEBI:29035"/>
    </cofactor>
</comment>
<sequence length="504" mass="57295">MSADEDVRPYFIMGEHTVEVPMKLHEENRKRVCRELNKNSNLQHSIIVLQGGESTTLYCSDREPVFRQESYFHWAFGVLEPDCYGAIEVHNNRSHLFVPKLPECYAVWMGRLHNLEYFKKRYGVDEVHYVPDMKNVLSAMKPDILLTLQGKNSDSGKDTREAVFEGIGEFKVDNKILYPVITECRVFKTAYELDVLRYINKISSEAHKEVMRQIRPGMKEYQLESIFNHYCYYMGGARHSSYTCICGSGPNGATLHYGHAGAPNDKTVEDGDMCLFDMGGEYYCYTSDITCSFPANGKFTDKQKLIYQAVYNSSRAVMEAVKPGVSWVDMHKLADQVHLTELRAGGLLRGDIKEMMEARLGAVFMPHGLGHFMGCDVHDVGGYLEGNPERPNEEGLKCLRTARVLAPGMVLTIEPGIYFIDCLLDNALKDPKLAKFLVPEKIVQYRNFGGVRIEDDIIITDVGMELMTRVPRTIEEIEDIMRTGRKTDAPFPQELIKASKNMPK</sequence>
<evidence type="ECO:0000256" key="5">
    <source>
        <dbReference type="ARBA" id="ARBA00022801"/>
    </source>
</evidence>
<evidence type="ECO:0000256" key="11">
    <source>
        <dbReference type="ARBA" id="ARBA00044141"/>
    </source>
</evidence>
<dbReference type="Pfam" id="PF00557">
    <property type="entry name" value="Peptidase_M24"/>
    <property type="match status" value="1"/>
</dbReference>
<protein>
    <recommendedName>
        <fullName evidence="11">Xaa-Pro dipeptidase</fullName>
        <ecNumber evidence="10">3.4.13.9</ecNumber>
    </recommendedName>
    <alternativeName>
        <fullName evidence="14">Imidodipeptidase</fullName>
    </alternativeName>
    <alternativeName>
        <fullName evidence="12">Peptidase D</fullName>
    </alternativeName>
    <alternativeName>
        <fullName evidence="13">Proline dipeptidase</fullName>
    </alternativeName>
</protein>
<evidence type="ECO:0000256" key="14">
    <source>
        <dbReference type="ARBA" id="ARBA00044351"/>
    </source>
</evidence>
<dbReference type="PANTHER" id="PTHR48480">
    <property type="match status" value="1"/>
</dbReference>
<comment type="subunit">
    <text evidence="2">Homodimer.</text>
</comment>
<dbReference type="InterPro" id="IPR036005">
    <property type="entry name" value="Creatinase/aminopeptidase-like"/>
</dbReference>
<dbReference type="FunFam" id="3.90.230.10:FF:000002">
    <property type="entry name" value="Xaa-Pro aminopeptidase 3"/>
    <property type="match status" value="1"/>
</dbReference>
<dbReference type="Gene3D" id="3.90.230.10">
    <property type="entry name" value="Creatinase/methionine aminopeptidase superfamily"/>
    <property type="match status" value="1"/>
</dbReference>
<keyword evidence="3" id="KW-0645">Protease</keyword>
<gene>
    <name evidence="17" type="ORF">LARSCL_LOCUS13145</name>
</gene>
<dbReference type="GO" id="GO:0030145">
    <property type="term" value="F:manganese ion binding"/>
    <property type="evidence" value="ECO:0007669"/>
    <property type="project" value="InterPro"/>
</dbReference>
<evidence type="ECO:0000313" key="18">
    <source>
        <dbReference type="Proteomes" id="UP001497382"/>
    </source>
</evidence>
<evidence type="ECO:0000256" key="13">
    <source>
        <dbReference type="ARBA" id="ARBA00044284"/>
    </source>
</evidence>
<evidence type="ECO:0000256" key="9">
    <source>
        <dbReference type="ARBA" id="ARBA00043990"/>
    </source>
</evidence>
<evidence type="ECO:0000259" key="16">
    <source>
        <dbReference type="SMART" id="SM01011"/>
    </source>
</evidence>
<dbReference type="Gene3D" id="3.40.350.10">
    <property type="entry name" value="Creatinase/prolidase N-terminal domain"/>
    <property type="match status" value="1"/>
</dbReference>
<evidence type="ECO:0000256" key="3">
    <source>
        <dbReference type="ARBA" id="ARBA00022670"/>
    </source>
</evidence>
<evidence type="ECO:0000256" key="1">
    <source>
        <dbReference type="ARBA" id="ARBA00001936"/>
    </source>
</evidence>
<comment type="similarity">
    <text evidence="9">Belongs to the peptidase M24B family. Eukaryotic-type prolidase subfamily.</text>
</comment>
<dbReference type="GO" id="GO:0006508">
    <property type="term" value="P:proteolysis"/>
    <property type="evidence" value="ECO:0007669"/>
    <property type="project" value="UniProtKB-KW"/>
</dbReference>
<evidence type="ECO:0000256" key="6">
    <source>
        <dbReference type="ARBA" id="ARBA00022997"/>
    </source>
</evidence>
<dbReference type="GO" id="GO:0102009">
    <property type="term" value="F:proline dipeptidase activity"/>
    <property type="evidence" value="ECO:0007669"/>
    <property type="project" value="UniProtKB-EC"/>
</dbReference>
<keyword evidence="6" id="KW-0224">Dipeptidase</keyword>
<keyword evidence="7" id="KW-0482">Metalloprotease</keyword>
<dbReference type="Pfam" id="PF05195">
    <property type="entry name" value="AMP_N"/>
    <property type="match status" value="1"/>
</dbReference>
<comment type="caution">
    <text evidence="17">The sequence shown here is derived from an EMBL/GenBank/DDBJ whole genome shotgun (WGS) entry which is preliminary data.</text>
</comment>
<proteinExistence type="inferred from homology"/>
<keyword evidence="18" id="KW-1185">Reference proteome</keyword>
<name>A0AAV2AMX9_9ARAC</name>
<accession>A0AAV2AMX9</accession>
<evidence type="ECO:0000256" key="2">
    <source>
        <dbReference type="ARBA" id="ARBA00011738"/>
    </source>
</evidence>
<dbReference type="InterPro" id="IPR007865">
    <property type="entry name" value="Aminopep_P_N"/>
</dbReference>
<dbReference type="SUPFAM" id="SSF53092">
    <property type="entry name" value="Creatinase/prolidase N-terminal domain"/>
    <property type="match status" value="1"/>
</dbReference>
<keyword evidence="5" id="KW-0378">Hydrolase</keyword>
<evidence type="ECO:0000256" key="7">
    <source>
        <dbReference type="ARBA" id="ARBA00023049"/>
    </source>
</evidence>
<dbReference type="GO" id="GO:0070006">
    <property type="term" value="F:metalloaminopeptidase activity"/>
    <property type="evidence" value="ECO:0007669"/>
    <property type="project" value="InterPro"/>
</dbReference>
<evidence type="ECO:0000256" key="15">
    <source>
        <dbReference type="ARBA" id="ARBA00048994"/>
    </source>
</evidence>
<dbReference type="InterPro" id="IPR052433">
    <property type="entry name" value="X-Pro_dipept-like"/>
</dbReference>
<evidence type="ECO:0000256" key="4">
    <source>
        <dbReference type="ARBA" id="ARBA00022723"/>
    </source>
</evidence>
<dbReference type="CDD" id="cd01087">
    <property type="entry name" value="Prolidase"/>
    <property type="match status" value="1"/>
</dbReference>
<dbReference type="SMART" id="SM01011">
    <property type="entry name" value="AMP_N"/>
    <property type="match status" value="1"/>
</dbReference>
<dbReference type="Proteomes" id="UP001497382">
    <property type="component" value="Unassembled WGS sequence"/>
</dbReference>
<keyword evidence="4" id="KW-0479">Metal-binding</keyword>
<reference evidence="17 18" key="1">
    <citation type="submission" date="2024-04" db="EMBL/GenBank/DDBJ databases">
        <authorList>
            <person name="Rising A."/>
            <person name="Reimegard J."/>
            <person name="Sonavane S."/>
            <person name="Akerstrom W."/>
            <person name="Nylinder S."/>
            <person name="Hedman E."/>
            <person name="Kallberg Y."/>
        </authorList>
    </citation>
    <scope>NUCLEOTIDE SEQUENCE [LARGE SCALE GENOMIC DNA]</scope>
</reference>
<feature type="domain" description="Aminopeptidase P N-terminal" evidence="16">
    <location>
        <begin position="20"/>
        <end position="156"/>
    </location>
</feature>
<evidence type="ECO:0000256" key="8">
    <source>
        <dbReference type="ARBA" id="ARBA00023211"/>
    </source>
</evidence>
<comment type="catalytic activity">
    <reaction evidence="15">
        <text>Xaa-L-Pro dipeptide + H2O = an L-alpha-amino acid + L-proline</text>
        <dbReference type="Rhea" id="RHEA:76407"/>
        <dbReference type="ChEBI" id="CHEBI:15377"/>
        <dbReference type="ChEBI" id="CHEBI:59869"/>
        <dbReference type="ChEBI" id="CHEBI:60039"/>
        <dbReference type="ChEBI" id="CHEBI:195196"/>
        <dbReference type="EC" id="3.4.13.9"/>
    </reaction>
</comment>
<dbReference type="SUPFAM" id="SSF55920">
    <property type="entry name" value="Creatinase/aminopeptidase"/>
    <property type="match status" value="1"/>
</dbReference>
<dbReference type="EC" id="3.4.13.9" evidence="10"/>
<dbReference type="PANTHER" id="PTHR48480:SF2">
    <property type="entry name" value="PEPTIDASE D"/>
    <property type="match status" value="1"/>
</dbReference>
<organism evidence="17 18">
    <name type="scientific">Larinioides sclopetarius</name>
    <dbReference type="NCBI Taxonomy" id="280406"/>
    <lineage>
        <taxon>Eukaryota</taxon>
        <taxon>Metazoa</taxon>
        <taxon>Ecdysozoa</taxon>
        <taxon>Arthropoda</taxon>
        <taxon>Chelicerata</taxon>
        <taxon>Arachnida</taxon>
        <taxon>Araneae</taxon>
        <taxon>Araneomorphae</taxon>
        <taxon>Entelegynae</taxon>
        <taxon>Araneoidea</taxon>
        <taxon>Araneidae</taxon>
        <taxon>Larinioides</taxon>
    </lineage>
</organism>
<dbReference type="AlphaFoldDB" id="A0AAV2AMX9"/>
<dbReference type="InterPro" id="IPR029149">
    <property type="entry name" value="Creatin/AminoP/Spt16_N"/>
</dbReference>
<keyword evidence="8" id="KW-0464">Manganese</keyword>
<evidence type="ECO:0000256" key="10">
    <source>
        <dbReference type="ARBA" id="ARBA00044051"/>
    </source>
</evidence>